<dbReference type="PANTHER" id="PTHR34366">
    <property type="entry name" value="OS07G0289901 PROTEIN-RELATED"/>
    <property type="match status" value="1"/>
</dbReference>
<reference evidence="3 4" key="1">
    <citation type="journal article" date="2023" name="G3 (Bethesda)">
        <title>A chromosome-length genome assembly and annotation of blackberry (Rubus argutus, cv. 'Hillquist').</title>
        <authorList>
            <person name="Bruna T."/>
            <person name="Aryal R."/>
            <person name="Dudchenko O."/>
            <person name="Sargent D.J."/>
            <person name="Mead D."/>
            <person name="Buti M."/>
            <person name="Cavallini A."/>
            <person name="Hytonen T."/>
            <person name="Andres J."/>
            <person name="Pham M."/>
            <person name="Weisz D."/>
            <person name="Mascagni F."/>
            <person name="Usai G."/>
            <person name="Natali L."/>
            <person name="Bassil N."/>
            <person name="Fernandez G.E."/>
            <person name="Lomsadze A."/>
            <person name="Armour M."/>
            <person name="Olukolu B."/>
            <person name="Poorten T."/>
            <person name="Britton C."/>
            <person name="Davik J."/>
            <person name="Ashrafi H."/>
            <person name="Aiden E.L."/>
            <person name="Borodovsky M."/>
            <person name="Worthington M."/>
        </authorList>
    </citation>
    <scope>NUCLEOTIDE SEQUENCE [LARGE SCALE GENOMIC DNA]</scope>
    <source>
        <strain evidence="3">PI 553951</strain>
    </source>
</reference>
<dbReference type="InterPro" id="IPR056633">
    <property type="entry name" value="DUF7731"/>
</dbReference>
<evidence type="ECO:0000259" key="2">
    <source>
        <dbReference type="Pfam" id="PF24865"/>
    </source>
</evidence>
<feature type="signal peptide" evidence="1">
    <location>
        <begin position="1"/>
        <end position="28"/>
    </location>
</feature>
<dbReference type="Pfam" id="PF24865">
    <property type="entry name" value="DUF7731"/>
    <property type="match status" value="1"/>
</dbReference>
<proteinExistence type="predicted"/>
<gene>
    <name evidence="3" type="ORF">M0R45_021085</name>
</gene>
<protein>
    <recommendedName>
        <fullName evidence="2">DUF7731 domain-containing protein</fullName>
    </recommendedName>
</protein>
<evidence type="ECO:0000313" key="4">
    <source>
        <dbReference type="Proteomes" id="UP001457282"/>
    </source>
</evidence>
<sequence>MALTKTQLLVLAAALIYISLFCSKIGSADEDVPAETGDVPETVVGSYDPAQIVAKALLCFNDKYVYSSCEESYRLTDSGDLNVPKDKTDEYCNGACLTETNLVLNCVDHILANFIFYNKATIRDVRDTVHAGCGYGPERGDFNVAEHIQAEESKAYKAANYQILVGLAFMVLGNGFLF</sequence>
<evidence type="ECO:0000256" key="1">
    <source>
        <dbReference type="SAM" id="SignalP"/>
    </source>
</evidence>
<comment type="caution">
    <text evidence="3">The sequence shown here is derived from an EMBL/GenBank/DDBJ whole genome shotgun (WGS) entry which is preliminary data.</text>
</comment>
<feature type="chain" id="PRO_5043811106" description="DUF7731 domain-containing protein" evidence="1">
    <location>
        <begin position="29"/>
        <end position="178"/>
    </location>
</feature>
<dbReference type="AlphaFoldDB" id="A0AAW1XDW5"/>
<keyword evidence="1" id="KW-0732">Signal</keyword>
<dbReference type="PANTHER" id="PTHR34366:SF2">
    <property type="entry name" value="OS07G0289901 PROTEIN"/>
    <property type="match status" value="1"/>
</dbReference>
<organism evidence="3 4">
    <name type="scientific">Rubus argutus</name>
    <name type="common">Southern blackberry</name>
    <dbReference type="NCBI Taxonomy" id="59490"/>
    <lineage>
        <taxon>Eukaryota</taxon>
        <taxon>Viridiplantae</taxon>
        <taxon>Streptophyta</taxon>
        <taxon>Embryophyta</taxon>
        <taxon>Tracheophyta</taxon>
        <taxon>Spermatophyta</taxon>
        <taxon>Magnoliopsida</taxon>
        <taxon>eudicotyledons</taxon>
        <taxon>Gunneridae</taxon>
        <taxon>Pentapetalae</taxon>
        <taxon>rosids</taxon>
        <taxon>fabids</taxon>
        <taxon>Rosales</taxon>
        <taxon>Rosaceae</taxon>
        <taxon>Rosoideae</taxon>
        <taxon>Rosoideae incertae sedis</taxon>
        <taxon>Rubus</taxon>
    </lineage>
</organism>
<feature type="domain" description="DUF7731" evidence="2">
    <location>
        <begin position="49"/>
        <end position="149"/>
    </location>
</feature>
<evidence type="ECO:0000313" key="3">
    <source>
        <dbReference type="EMBL" id="KAK9933915.1"/>
    </source>
</evidence>
<name>A0AAW1XDW5_RUBAR</name>
<dbReference type="EMBL" id="JBEDUW010000004">
    <property type="protein sequence ID" value="KAK9933915.1"/>
    <property type="molecule type" value="Genomic_DNA"/>
</dbReference>
<keyword evidence="4" id="KW-1185">Reference proteome</keyword>
<dbReference type="Proteomes" id="UP001457282">
    <property type="component" value="Unassembled WGS sequence"/>
</dbReference>
<accession>A0AAW1XDW5</accession>